<dbReference type="PANTHER" id="PTHR13387:SF9">
    <property type="entry name" value="PROTEIN HGH1 HOMOLOG"/>
    <property type="match status" value="1"/>
</dbReference>
<dbReference type="RefSeq" id="XP_001948073.1">
    <property type="nucleotide sequence ID" value="XM_001948038.4"/>
</dbReference>
<dbReference type="Gene3D" id="1.25.10.10">
    <property type="entry name" value="Leucine-rich Repeat Variant"/>
    <property type="match status" value="1"/>
</dbReference>
<dbReference type="GeneID" id="100163228"/>
<evidence type="ECO:0000259" key="3">
    <source>
        <dbReference type="Pfam" id="PF04063"/>
    </source>
</evidence>
<dbReference type="SUPFAM" id="SSF48371">
    <property type="entry name" value="ARM repeat"/>
    <property type="match status" value="1"/>
</dbReference>
<evidence type="ECO:0000313" key="5">
    <source>
        <dbReference type="EnsemblMetazoa" id="XP_001948073.1"/>
    </source>
</evidence>
<evidence type="ECO:0000256" key="2">
    <source>
        <dbReference type="ARBA" id="ARBA00014076"/>
    </source>
</evidence>
<organism evidence="5 6">
    <name type="scientific">Acyrthosiphon pisum</name>
    <name type="common">Pea aphid</name>
    <dbReference type="NCBI Taxonomy" id="7029"/>
    <lineage>
        <taxon>Eukaryota</taxon>
        <taxon>Metazoa</taxon>
        <taxon>Ecdysozoa</taxon>
        <taxon>Arthropoda</taxon>
        <taxon>Hexapoda</taxon>
        <taxon>Insecta</taxon>
        <taxon>Pterygota</taxon>
        <taxon>Neoptera</taxon>
        <taxon>Paraneoptera</taxon>
        <taxon>Hemiptera</taxon>
        <taxon>Sternorrhyncha</taxon>
        <taxon>Aphidomorpha</taxon>
        <taxon>Aphidoidea</taxon>
        <taxon>Aphididae</taxon>
        <taxon>Macrosiphini</taxon>
        <taxon>Acyrthosiphon</taxon>
    </lineage>
</organism>
<evidence type="ECO:0000259" key="4">
    <source>
        <dbReference type="Pfam" id="PF04064"/>
    </source>
</evidence>
<sequence length="366" mass="42358">MDTEIPHHLLLVMVHSLVVDGGDPKLKSDILQHLLVLTADKHKENKVIVDNMDELLRGLFKVLETDKINANAACLCLVNISSKENGLKKIMSFLNSNISSNDLGIISKTIRYIDQKTPEIASSVLKLLCNLTREKNHAIQVYEAFGDQTTTLESFMKLFITRDVQHETNYDYISYLLSNLCQLHEVRMWLMNSDNFQKLFPFLNLNNSIRRAGVIMTIKNCCFELEKHEWLLSEDLDLLPRLLLPLAGPEQFDEEDNEKLPLDLQYLPDDKEREPDSDLRLALLQALTQLSAKRDCREIIRDQGTYLILREFHKWEPNMELKLVCENLVDILIKTEDEIGTDNFHDLDVPEDLIDKFKKMDEAYLS</sequence>
<dbReference type="OrthoDB" id="338814at2759"/>
<feature type="domain" description="Protein HGH1 C-terminal" evidence="4">
    <location>
        <begin position="286"/>
        <end position="339"/>
    </location>
</feature>
<dbReference type="Proteomes" id="UP000007819">
    <property type="component" value="Chromosome A3"/>
</dbReference>
<comment type="similarity">
    <text evidence="1">Belongs to the HGH1 family.</text>
</comment>
<evidence type="ECO:0000313" key="6">
    <source>
        <dbReference type="Proteomes" id="UP000007819"/>
    </source>
</evidence>
<feature type="domain" description="Protein HGH1 N-terminal" evidence="3">
    <location>
        <begin position="116"/>
        <end position="280"/>
    </location>
</feature>
<reference evidence="5" key="2">
    <citation type="submission" date="2022-06" db="UniProtKB">
        <authorList>
            <consortium name="EnsemblMetazoa"/>
        </authorList>
    </citation>
    <scope>IDENTIFICATION</scope>
</reference>
<reference evidence="6" key="1">
    <citation type="submission" date="2010-06" db="EMBL/GenBank/DDBJ databases">
        <authorList>
            <person name="Jiang H."/>
            <person name="Abraham K."/>
            <person name="Ali S."/>
            <person name="Alsbrooks S.L."/>
            <person name="Anim B.N."/>
            <person name="Anosike U.S."/>
            <person name="Attaway T."/>
            <person name="Bandaranaike D.P."/>
            <person name="Battles P.K."/>
            <person name="Bell S.N."/>
            <person name="Bell A.V."/>
            <person name="Beltran B."/>
            <person name="Bickham C."/>
            <person name="Bustamante Y."/>
            <person name="Caleb T."/>
            <person name="Canada A."/>
            <person name="Cardenas V."/>
            <person name="Carter K."/>
            <person name="Chacko J."/>
            <person name="Chandrabose M.N."/>
            <person name="Chavez D."/>
            <person name="Chavez A."/>
            <person name="Chen L."/>
            <person name="Chu H.-S."/>
            <person name="Claassen K.J."/>
            <person name="Cockrell R."/>
            <person name="Collins M."/>
            <person name="Cooper J.A."/>
            <person name="Cree A."/>
            <person name="Curry S.M."/>
            <person name="Da Y."/>
            <person name="Dao M.D."/>
            <person name="Das B."/>
            <person name="Davila M.-L."/>
            <person name="Davy-Carroll L."/>
            <person name="Denson S."/>
            <person name="Dinh H."/>
            <person name="Ebong V.E."/>
            <person name="Edwards J.R."/>
            <person name="Egan A."/>
            <person name="El-Daye J."/>
            <person name="Escobedo L."/>
            <person name="Fernandez S."/>
            <person name="Fernando P.R."/>
            <person name="Flagg N."/>
            <person name="Forbes L.D."/>
            <person name="Fowler R.G."/>
            <person name="Fu Q."/>
            <person name="Gabisi R.A."/>
            <person name="Ganer J."/>
            <person name="Garbino Pronczuk A."/>
            <person name="Garcia R.M."/>
            <person name="Garner T."/>
            <person name="Garrett T.E."/>
            <person name="Gonzalez D.A."/>
            <person name="Hamid H."/>
            <person name="Hawkins E.S."/>
            <person name="Hirani K."/>
            <person name="Hogues M.E."/>
            <person name="Hollins B."/>
            <person name="Hsiao C.-H."/>
            <person name="Jabil R."/>
            <person name="James M.L."/>
            <person name="Jhangiani S.N."/>
            <person name="Johnson B."/>
            <person name="Johnson Q."/>
            <person name="Joshi V."/>
            <person name="Kalu J.B."/>
            <person name="Kam C."/>
            <person name="Kashfia A."/>
            <person name="Keebler J."/>
            <person name="Kisamo H."/>
            <person name="Kovar C.L."/>
            <person name="Lago L.A."/>
            <person name="Lai C.-Y."/>
            <person name="Laidlaw J."/>
            <person name="Lara F."/>
            <person name="Le T.-K."/>
            <person name="Lee S.L."/>
            <person name="Legall F.H."/>
            <person name="Lemon S.J."/>
            <person name="Lewis L.R."/>
            <person name="Li B."/>
            <person name="Liu Y."/>
            <person name="Liu Y.-S."/>
            <person name="Lopez J."/>
            <person name="Lozado R.J."/>
            <person name="Lu J."/>
            <person name="Madu R.C."/>
            <person name="Maheshwari M."/>
            <person name="Maheshwari R."/>
            <person name="Malloy K."/>
            <person name="Martinez E."/>
            <person name="Mathew T."/>
            <person name="Mercado I.C."/>
            <person name="Mercado C."/>
            <person name="Meyer B."/>
            <person name="Montgomery K."/>
            <person name="Morgan M.B."/>
            <person name="Munidasa M."/>
            <person name="Nazareth L.V."/>
            <person name="Nelson J."/>
            <person name="Ng B.M."/>
            <person name="Nguyen N.B."/>
            <person name="Nguyen P.Q."/>
            <person name="Nguyen T."/>
            <person name="Obregon M."/>
            <person name="Okwuonu G.O."/>
            <person name="Onwere C.G."/>
            <person name="Orozco G."/>
            <person name="Parra A."/>
            <person name="Patel S."/>
            <person name="Patil S."/>
            <person name="Perez A."/>
            <person name="Perez Y."/>
            <person name="Pham C."/>
            <person name="Primus E.L."/>
            <person name="Pu L.-L."/>
            <person name="Puazo M."/>
            <person name="Qin X."/>
            <person name="Quiroz J.B."/>
            <person name="Reese J."/>
            <person name="Richards S."/>
            <person name="Rives C.M."/>
            <person name="Robberts R."/>
            <person name="Ruiz S.J."/>
            <person name="Ruiz M.J."/>
            <person name="Santibanez J."/>
            <person name="Schneider B.W."/>
            <person name="Sisson I."/>
            <person name="Smith M."/>
            <person name="Sodergren E."/>
            <person name="Song X.-Z."/>
            <person name="Song B.B."/>
            <person name="Summersgill H."/>
            <person name="Thelus R."/>
            <person name="Thornton R.D."/>
            <person name="Trejos Z.Y."/>
            <person name="Usmani K."/>
            <person name="Vattathil S."/>
            <person name="Villasana D."/>
            <person name="Walker D.L."/>
            <person name="Wang S."/>
            <person name="Wang K."/>
            <person name="White C.S."/>
            <person name="Williams A.C."/>
            <person name="Williamson J."/>
            <person name="Wilson K."/>
            <person name="Woghiren I.O."/>
            <person name="Woodworth J.R."/>
            <person name="Worley K.C."/>
            <person name="Wright R.A."/>
            <person name="Wu W."/>
            <person name="Young L."/>
            <person name="Zhang L."/>
            <person name="Zhang J."/>
            <person name="Zhu Y."/>
            <person name="Muzny D.M."/>
            <person name="Weinstock G."/>
            <person name="Gibbs R.A."/>
        </authorList>
    </citation>
    <scope>NUCLEOTIDE SEQUENCE [LARGE SCALE GENOMIC DNA]</scope>
    <source>
        <strain evidence="6">LSR1</strain>
    </source>
</reference>
<dbReference type="PANTHER" id="PTHR13387">
    <property type="entry name" value="PROTEIN HGH1 HOMOLOG"/>
    <property type="match status" value="1"/>
</dbReference>
<dbReference type="InterPro" id="IPR011989">
    <property type="entry name" value="ARM-like"/>
</dbReference>
<dbReference type="Pfam" id="PF04064">
    <property type="entry name" value="DUF384"/>
    <property type="match status" value="1"/>
</dbReference>
<protein>
    <recommendedName>
        <fullName evidence="2">Protein HGH1 homolog</fullName>
    </recommendedName>
</protein>
<keyword evidence="6" id="KW-1185">Reference proteome</keyword>
<dbReference type="EnsemblMetazoa" id="XM_001948038.5">
    <property type="protein sequence ID" value="XP_001948073.1"/>
    <property type="gene ID" value="LOC100163228"/>
</dbReference>
<name>A0A8R2A494_ACYPI</name>
<dbReference type="InterPro" id="IPR007205">
    <property type="entry name" value="Protein_HGH1_N"/>
</dbReference>
<dbReference type="Pfam" id="PF04063">
    <property type="entry name" value="DUF383"/>
    <property type="match status" value="1"/>
</dbReference>
<proteinExistence type="inferred from homology"/>
<evidence type="ECO:0000256" key="1">
    <source>
        <dbReference type="ARBA" id="ARBA00006712"/>
    </source>
</evidence>
<dbReference type="InterPro" id="IPR016024">
    <property type="entry name" value="ARM-type_fold"/>
</dbReference>
<dbReference type="InterPro" id="IPR007206">
    <property type="entry name" value="Protein_HGH1_C"/>
</dbReference>
<dbReference type="KEGG" id="api:100163228"/>
<dbReference type="InterPro" id="IPR039717">
    <property type="entry name" value="Hgh1"/>
</dbReference>
<dbReference type="AlphaFoldDB" id="A0A8R2A494"/>
<accession>A0A8R2A494</accession>